<sequence>MSGRPGGQEKEHTEQAPGGDEAGDTVRRPPILLLTPVDLDTNGIGALFLRELLSSSPLDIVVQREPQYLMENGVMGGRFGSLARATSNRVPFFHALRLRLFGIFSLDRRVAAVSAAADALGAKTIWITASSPEVILVAERLAAMGRDLRVMVWDDPSYSAYNLGLDPSFQHELMERFGVLLKKARRISVIGRNMQEMYAAKYGVCSNIIRHGIDIKNIYSRKSSVNKNEINIVFAGSLYSKMEWNCFISALESVGFKLDNIKIKVSFIGDFPVTGARRSTGVNFLGRKSFQEAMSILSEMDIGYLPYWFDSSHETVARTSFPSKLSAYAIAGLAVFHHAPAYTEVTTLMQRLPFGVACPSLEGSDIIDCVRELIDMLFTDKCIQARQDLLDKEIDKDVMNYRFSFFLS</sequence>
<dbReference type="SUPFAM" id="SSF53756">
    <property type="entry name" value="UDP-Glycosyltransferase/glycogen phosphorylase"/>
    <property type="match status" value="1"/>
</dbReference>
<reference evidence="3" key="1">
    <citation type="submission" date="2016-10" db="EMBL/GenBank/DDBJ databases">
        <authorList>
            <person name="Varghese N."/>
            <person name="Submissions S."/>
        </authorList>
    </citation>
    <scope>NUCLEOTIDE SEQUENCE [LARGE SCALE GENOMIC DNA]</scope>
    <source>
        <strain evidence="3">CGMCC 1.1761</strain>
    </source>
</reference>
<name>A0A1G4UML5_9HYPH</name>
<dbReference type="STRING" id="177413.SAMN05660859_4189"/>
<protein>
    <submittedName>
        <fullName evidence="2">Uncharacterized protein</fullName>
    </submittedName>
</protein>
<keyword evidence="3" id="KW-1185">Reference proteome</keyword>
<dbReference type="Gene3D" id="3.40.50.2000">
    <property type="entry name" value="Glycogen Phosphorylase B"/>
    <property type="match status" value="1"/>
</dbReference>
<dbReference type="EMBL" id="FMTP01000009">
    <property type="protein sequence ID" value="SCW94903.1"/>
    <property type="molecule type" value="Genomic_DNA"/>
</dbReference>
<dbReference type="RefSeq" id="WP_091443808.1">
    <property type="nucleotide sequence ID" value="NZ_FMTP01000009.1"/>
</dbReference>
<evidence type="ECO:0000256" key="1">
    <source>
        <dbReference type="SAM" id="MobiDB-lite"/>
    </source>
</evidence>
<evidence type="ECO:0000313" key="3">
    <source>
        <dbReference type="Proteomes" id="UP000198889"/>
    </source>
</evidence>
<evidence type="ECO:0000313" key="2">
    <source>
        <dbReference type="EMBL" id="SCW94903.1"/>
    </source>
</evidence>
<dbReference type="Proteomes" id="UP000198889">
    <property type="component" value="Unassembled WGS sequence"/>
</dbReference>
<proteinExistence type="predicted"/>
<dbReference type="AlphaFoldDB" id="A0A1G4UML5"/>
<organism evidence="2 3">
    <name type="scientific">Ancylobacter rudongensis</name>
    <dbReference type="NCBI Taxonomy" id="177413"/>
    <lineage>
        <taxon>Bacteria</taxon>
        <taxon>Pseudomonadati</taxon>
        <taxon>Pseudomonadota</taxon>
        <taxon>Alphaproteobacteria</taxon>
        <taxon>Hyphomicrobiales</taxon>
        <taxon>Xanthobacteraceae</taxon>
        <taxon>Ancylobacter</taxon>
    </lineage>
</organism>
<gene>
    <name evidence="2" type="ORF">SAMN05660859_4189</name>
</gene>
<accession>A0A1G4UML5</accession>
<feature type="region of interest" description="Disordered" evidence="1">
    <location>
        <begin position="1"/>
        <end position="27"/>
    </location>
</feature>